<dbReference type="RefSeq" id="WP_186900670.1">
    <property type="nucleotide sequence ID" value="NZ_JACOOT010000002.1"/>
</dbReference>
<comment type="caution">
    <text evidence="1">The sequence shown here is derived from an EMBL/GenBank/DDBJ whole genome shotgun (WGS) entry which is preliminary data.</text>
</comment>
<gene>
    <name evidence="1" type="ORF">H8S54_00175</name>
</gene>
<dbReference type="EMBL" id="JACOOT010000002">
    <property type="protein sequence ID" value="MBC5649577.1"/>
    <property type="molecule type" value="Genomic_DNA"/>
</dbReference>
<sequence length="323" mass="37812">MEGTYENIIRAIEKRPLPTEENINLQDQFLTFFNSAATYYSLLVCYDSLKKVHKNLHAIMIEYDPDNNDDYKMDILDYMALVRAWDYYCKTNTVKGKSKGELTFFEKYLDLQNWDNIVSLESADRIREAASKWYEQETTHSIGYMNIEAKIPYVHLLKDALTRKKENYEDSANALLTTHAEEQIIGLLDANQEITDINLFFQLSMITSWLTCESIRNVAEKEKNDSNAYFTSICNINPLNLIISINDILQKYLLPDDRKAIEKLKCDLALPESSDKTFSPLNDYLKLYRALVPCCLKWVDQYEEVWKKVECDPIYQEITEKLK</sequence>
<keyword evidence="2" id="KW-1185">Reference proteome</keyword>
<organism evidence="1 2">
    <name type="scientific">Blautia segnis</name>
    <dbReference type="NCBI Taxonomy" id="2763030"/>
    <lineage>
        <taxon>Bacteria</taxon>
        <taxon>Bacillati</taxon>
        <taxon>Bacillota</taxon>
        <taxon>Clostridia</taxon>
        <taxon>Lachnospirales</taxon>
        <taxon>Lachnospiraceae</taxon>
        <taxon>Blautia</taxon>
    </lineage>
</organism>
<dbReference type="Proteomes" id="UP000652847">
    <property type="component" value="Unassembled WGS sequence"/>
</dbReference>
<reference evidence="1 2" key="1">
    <citation type="submission" date="2020-08" db="EMBL/GenBank/DDBJ databases">
        <title>Genome public.</title>
        <authorList>
            <person name="Liu C."/>
            <person name="Sun Q."/>
        </authorList>
    </citation>
    <scope>NUCLEOTIDE SEQUENCE [LARGE SCALE GENOMIC DNA]</scope>
    <source>
        <strain evidence="1 2">BX17</strain>
    </source>
</reference>
<protein>
    <submittedName>
        <fullName evidence="1">Uncharacterized protein</fullName>
    </submittedName>
</protein>
<name>A0A8I0ACE5_9FIRM</name>
<accession>A0A8I0ACE5</accession>
<evidence type="ECO:0000313" key="1">
    <source>
        <dbReference type="EMBL" id="MBC5649577.1"/>
    </source>
</evidence>
<dbReference type="AlphaFoldDB" id="A0A8I0ACE5"/>
<evidence type="ECO:0000313" key="2">
    <source>
        <dbReference type="Proteomes" id="UP000652847"/>
    </source>
</evidence>
<proteinExistence type="predicted"/>